<feature type="domain" description="Bacteriophage T5 Orf172 DNA-binding" evidence="1">
    <location>
        <begin position="158"/>
        <end position="233"/>
    </location>
</feature>
<proteinExistence type="predicted"/>
<evidence type="ECO:0000313" key="3">
    <source>
        <dbReference type="Proteomes" id="UP000218272"/>
    </source>
</evidence>
<keyword evidence="3" id="KW-1185">Reference proteome</keyword>
<name>A0A1E1F575_9SPHN</name>
<organism evidence="2 3">
    <name type="scientific">Sphingobium cloacae</name>
    <dbReference type="NCBI Taxonomy" id="120107"/>
    <lineage>
        <taxon>Bacteria</taxon>
        <taxon>Pseudomonadati</taxon>
        <taxon>Pseudomonadota</taxon>
        <taxon>Alphaproteobacteria</taxon>
        <taxon>Sphingomonadales</taxon>
        <taxon>Sphingomonadaceae</taxon>
        <taxon>Sphingobium</taxon>
    </lineage>
</organism>
<dbReference type="SMART" id="SM00974">
    <property type="entry name" value="T5orf172"/>
    <property type="match status" value="1"/>
</dbReference>
<dbReference type="EMBL" id="AP017655">
    <property type="protein sequence ID" value="BAV65666.1"/>
    <property type="molecule type" value="Genomic_DNA"/>
</dbReference>
<evidence type="ECO:0000313" key="2">
    <source>
        <dbReference type="EMBL" id="BAV65666.1"/>
    </source>
</evidence>
<evidence type="ECO:0000259" key="1">
    <source>
        <dbReference type="SMART" id="SM00974"/>
    </source>
</evidence>
<gene>
    <name evidence="2" type="ORF">SCLO_1026260</name>
</gene>
<dbReference type="AlphaFoldDB" id="A0A1E1F575"/>
<accession>A0A1E1F575</accession>
<reference evidence="2 3" key="1">
    <citation type="submission" date="2016-10" db="EMBL/GenBank/DDBJ databases">
        <title>Complete Genome Sequence of the Nonylphenol-Degrading Bacterium Sphingobium cloacae JCM 10874T.</title>
        <authorList>
            <person name="Ootsuka M."/>
            <person name="Nishizawa T."/>
            <person name="Ohta H."/>
        </authorList>
    </citation>
    <scope>NUCLEOTIDE SEQUENCE [LARGE SCALE GENOMIC DNA]</scope>
    <source>
        <strain evidence="2 3">JCM 10874</strain>
    </source>
</reference>
<protein>
    <recommendedName>
        <fullName evidence="1">Bacteriophage T5 Orf172 DNA-binding domain-containing protein</fullName>
    </recommendedName>
</protein>
<dbReference type="Proteomes" id="UP000218272">
    <property type="component" value="Chromosome SCLO_1"/>
</dbReference>
<dbReference type="RefSeq" id="WP_066521189.1">
    <property type="nucleotide sequence ID" value="NZ_AP017655.1"/>
</dbReference>
<dbReference type="OrthoDB" id="9787557at2"/>
<dbReference type="InterPro" id="IPR018306">
    <property type="entry name" value="Phage_T5_Orf172_DNA-bd"/>
</dbReference>
<dbReference type="KEGG" id="sclo:SCLO_1026260"/>
<dbReference type="Pfam" id="PF13455">
    <property type="entry name" value="MUG113"/>
    <property type="match status" value="1"/>
</dbReference>
<sequence length="235" mass="26603">MRDHIIAEIRRLAAANGGKPPGKSAFQSQTGIGETKWSGVYWSKWGDAVEEAGFSANEWTKRRDTAELTEQFAQITLALGHVPTVRELKLLRRKGDEAAPSPGIISEHFQGQNGVIEALRELSYRDPTYERLRALLPTPKPAIRLAKTATPDGWVYLVKSGEFYKIGRSDEIERRLKEIKVALPDKAVLFHSIQTDDPAGIEAYWHRRFADRRANGEWFKLTSADVAAFKRRKFQ</sequence>